<evidence type="ECO:0000313" key="1">
    <source>
        <dbReference type="EMBL" id="ESO92717.1"/>
    </source>
</evidence>
<accession>V4A7J2</accession>
<sequence>MADVDLLIKNNTVKVFVHDTRKYLAKEIIDLVEEKLGEDSVLACVPCNGSYDVTLVHKDVAYKLVEDGLMADCKEVFSIATISIIRRRTLYNKNGIIVNVCTLFKRMFINYIKNLKYYLQMKGFGHKFTLMFLSHPYVKLDGDNVYVNID</sequence>
<organism evidence="1 2">
    <name type="scientific">Lottia gigantea</name>
    <name type="common">Giant owl limpet</name>
    <dbReference type="NCBI Taxonomy" id="225164"/>
    <lineage>
        <taxon>Eukaryota</taxon>
        <taxon>Metazoa</taxon>
        <taxon>Spiralia</taxon>
        <taxon>Lophotrochozoa</taxon>
        <taxon>Mollusca</taxon>
        <taxon>Gastropoda</taxon>
        <taxon>Patellogastropoda</taxon>
        <taxon>Lottioidea</taxon>
        <taxon>Lottiidae</taxon>
        <taxon>Lottia</taxon>
    </lineage>
</organism>
<proteinExistence type="predicted"/>
<dbReference type="KEGG" id="lgi:LOTGIDRAFT_162192"/>
<dbReference type="Proteomes" id="UP000030746">
    <property type="component" value="Unassembled WGS sequence"/>
</dbReference>
<dbReference type="EMBL" id="KB202014">
    <property type="protein sequence ID" value="ESO92717.1"/>
    <property type="molecule type" value="Genomic_DNA"/>
</dbReference>
<keyword evidence="2" id="KW-1185">Reference proteome</keyword>
<dbReference type="AlphaFoldDB" id="V4A7J2"/>
<dbReference type="HOGENOM" id="CLU_1742617_0_0_1"/>
<dbReference type="CTD" id="20238938"/>
<dbReference type="GeneID" id="20238938"/>
<evidence type="ECO:0000313" key="2">
    <source>
        <dbReference type="Proteomes" id="UP000030746"/>
    </source>
</evidence>
<dbReference type="RefSeq" id="XP_009056407.1">
    <property type="nucleotide sequence ID" value="XM_009058159.1"/>
</dbReference>
<name>V4A7J2_LOTGI</name>
<protein>
    <submittedName>
        <fullName evidence="1">Uncharacterized protein</fullName>
    </submittedName>
</protein>
<reference evidence="1 2" key="1">
    <citation type="journal article" date="2013" name="Nature">
        <title>Insights into bilaterian evolution from three spiralian genomes.</title>
        <authorList>
            <person name="Simakov O."/>
            <person name="Marletaz F."/>
            <person name="Cho S.J."/>
            <person name="Edsinger-Gonzales E."/>
            <person name="Havlak P."/>
            <person name="Hellsten U."/>
            <person name="Kuo D.H."/>
            <person name="Larsson T."/>
            <person name="Lv J."/>
            <person name="Arendt D."/>
            <person name="Savage R."/>
            <person name="Osoegawa K."/>
            <person name="de Jong P."/>
            <person name="Grimwood J."/>
            <person name="Chapman J.A."/>
            <person name="Shapiro H."/>
            <person name="Aerts A."/>
            <person name="Otillar R.P."/>
            <person name="Terry A.Y."/>
            <person name="Boore J.L."/>
            <person name="Grigoriev I.V."/>
            <person name="Lindberg D.R."/>
            <person name="Seaver E.C."/>
            <person name="Weisblat D.A."/>
            <person name="Putnam N.H."/>
            <person name="Rokhsar D.S."/>
        </authorList>
    </citation>
    <scope>NUCLEOTIDE SEQUENCE [LARGE SCALE GENOMIC DNA]</scope>
</reference>
<gene>
    <name evidence="1" type="ORF">LOTGIDRAFT_162192</name>
</gene>